<dbReference type="GO" id="GO:0005737">
    <property type="term" value="C:cytoplasm"/>
    <property type="evidence" value="ECO:0007669"/>
    <property type="project" value="TreeGrafter"/>
</dbReference>
<keyword evidence="4" id="KW-0349">Heme</keyword>
<evidence type="ECO:0000313" key="5">
    <source>
        <dbReference type="EMBL" id="RXW22348.1"/>
    </source>
</evidence>
<evidence type="ECO:0000313" key="6">
    <source>
        <dbReference type="Proteomes" id="UP000290288"/>
    </source>
</evidence>
<dbReference type="GO" id="GO:0019441">
    <property type="term" value="P:L-tryptophan catabolic process to kynurenine"/>
    <property type="evidence" value="ECO:0007669"/>
    <property type="project" value="InterPro"/>
</dbReference>
<comment type="similarity">
    <text evidence="1">Belongs to the indoleamine 2,3-dioxygenase family.</text>
</comment>
<dbReference type="STRING" id="2316362.A0A4V1Q4J9"/>
<keyword evidence="2 4" id="KW-0479">Metal-binding</keyword>
<dbReference type="GO" id="GO:0034354">
    <property type="term" value="P:'de novo' NAD+ biosynthetic process from L-tryptophan"/>
    <property type="evidence" value="ECO:0007669"/>
    <property type="project" value="TreeGrafter"/>
</dbReference>
<dbReference type="InterPro" id="IPR000898">
    <property type="entry name" value="Indolamine_dOase"/>
</dbReference>
<accession>A0A4V1Q4J9</accession>
<dbReference type="OrthoDB" id="540174at2759"/>
<evidence type="ECO:0000256" key="4">
    <source>
        <dbReference type="PIRSR" id="PIRSR600898-1"/>
    </source>
</evidence>
<dbReference type="PANTHER" id="PTHR28657:SF5">
    <property type="entry name" value="INDOLEAMINE 2,3-DIOXYGENASE"/>
    <property type="match status" value="1"/>
</dbReference>
<comment type="caution">
    <text evidence="5">The sequence shown here is derived from an EMBL/GenBank/DDBJ whole genome shotgun (WGS) entry which is preliminary data.</text>
</comment>
<organism evidence="5 6">
    <name type="scientific">Candolleomyces aberdarensis</name>
    <dbReference type="NCBI Taxonomy" id="2316362"/>
    <lineage>
        <taxon>Eukaryota</taxon>
        <taxon>Fungi</taxon>
        <taxon>Dikarya</taxon>
        <taxon>Basidiomycota</taxon>
        <taxon>Agaricomycotina</taxon>
        <taxon>Agaricomycetes</taxon>
        <taxon>Agaricomycetidae</taxon>
        <taxon>Agaricales</taxon>
        <taxon>Agaricineae</taxon>
        <taxon>Psathyrellaceae</taxon>
        <taxon>Candolleomyces</taxon>
    </lineage>
</organism>
<keyword evidence="3 4" id="KW-0408">Iron</keyword>
<dbReference type="EMBL" id="SDEE01000075">
    <property type="protein sequence ID" value="RXW22348.1"/>
    <property type="molecule type" value="Genomic_DNA"/>
</dbReference>
<dbReference type="Proteomes" id="UP000290288">
    <property type="component" value="Unassembled WGS sequence"/>
</dbReference>
<feature type="binding site" description="proximal binding residue" evidence="4">
    <location>
        <position position="425"/>
    </location>
    <ligand>
        <name>heme b</name>
        <dbReference type="ChEBI" id="CHEBI:60344"/>
    </ligand>
    <ligandPart>
        <name>Fe</name>
        <dbReference type="ChEBI" id="CHEBI:18248"/>
    </ligandPart>
</feature>
<evidence type="ECO:0000256" key="3">
    <source>
        <dbReference type="ARBA" id="ARBA00023004"/>
    </source>
</evidence>
<dbReference type="Gene3D" id="1.20.58.480">
    <property type="match status" value="1"/>
</dbReference>
<dbReference type="GO" id="GO:0046872">
    <property type="term" value="F:metal ion binding"/>
    <property type="evidence" value="ECO:0007669"/>
    <property type="project" value="UniProtKB-KW"/>
</dbReference>
<name>A0A4V1Q4J9_9AGAR</name>
<sequence length="493" mass="55409">MDVFNLLPSPPLFFSHFFRLAFSVFHSKVQIRKLLNQRRSPNAYDISPHTGFFPPEPLPNLPSAFGIWEQALRDANGNLSLGEDESDEALEKRPYGYTWRAKIDAVREASLEILFCLTLPKWPALSTESLHSDLRLSQRAHFVLAWLVSFYVHSMPPGPEDEKSGPVRVPRSLAVPLTQVSRHLGLAPVLTFADTVLWNWEPIRPDMPLSPENIRFVNTFSGTDDEKNFYQASAQAELRGVEILRIIDDFNNLPSASDLTSISKISRDLTRLTGVIQDINEIITSVRSTCDPHVFYWDIRPWFEGCDAKGPDGPGWIYEGVDDAENLDLSGPSAGQSSVMHALDIFLDIDHKLEQRRYPAPSSENKRADHGFMERMRRYMPGKHRDYLDLLSVSRSIRELAQATPALRDPYDNAVMALKSLRDHHIRIACLYIVTMSRSIPGSRGGCPVSAMLDRLQANRVAGNGPVRGTGGNELSVLLKAGRDATLRARLKK</sequence>
<evidence type="ECO:0000256" key="2">
    <source>
        <dbReference type="ARBA" id="ARBA00022723"/>
    </source>
</evidence>
<dbReference type="Pfam" id="PF01231">
    <property type="entry name" value="IDO"/>
    <property type="match status" value="1"/>
</dbReference>
<evidence type="ECO:0000256" key="1">
    <source>
        <dbReference type="ARBA" id="ARBA00007119"/>
    </source>
</evidence>
<dbReference type="AlphaFoldDB" id="A0A4V1Q4J9"/>
<evidence type="ECO:0008006" key="7">
    <source>
        <dbReference type="Google" id="ProtNLM"/>
    </source>
</evidence>
<proteinExistence type="inferred from homology"/>
<gene>
    <name evidence="5" type="ORF">EST38_g3529</name>
</gene>
<reference evidence="5 6" key="1">
    <citation type="submission" date="2019-01" db="EMBL/GenBank/DDBJ databases">
        <title>Draft genome sequence of Psathyrella aberdarensis IHI B618.</title>
        <authorList>
            <person name="Buettner E."/>
            <person name="Kellner H."/>
        </authorList>
    </citation>
    <scope>NUCLEOTIDE SEQUENCE [LARGE SCALE GENOMIC DNA]</scope>
    <source>
        <strain evidence="5 6">IHI B618</strain>
    </source>
</reference>
<protein>
    <recommendedName>
        <fullName evidence="7">Indoleamine 2,3-dioxygenase</fullName>
    </recommendedName>
</protein>
<dbReference type="GO" id="GO:0033754">
    <property type="term" value="F:indoleamine 2,3-dioxygenase activity"/>
    <property type="evidence" value="ECO:0007669"/>
    <property type="project" value="TreeGrafter"/>
</dbReference>
<dbReference type="InterPro" id="IPR037217">
    <property type="entry name" value="Trp/Indoleamine_2_3_dOase-like"/>
</dbReference>
<dbReference type="PANTHER" id="PTHR28657">
    <property type="entry name" value="INDOLEAMINE 2,3-DIOXYGENASE"/>
    <property type="match status" value="1"/>
</dbReference>
<dbReference type="SUPFAM" id="SSF140959">
    <property type="entry name" value="Indolic compounds 2,3-dioxygenase-like"/>
    <property type="match status" value="1"/>
</dbReference>
<dbReference type="GO" id="GO:0020037">
    <property type="term" value="F:heme binding"/>
    <property type="evidence" value="ECO:0007669"/>
    <property type="project" value="InterPro"/>
</dbReference>
<keyword evidence="6" id="KW-1185">Reference proteome</keyword>